<dbReference type="EMBL" id="CAJHJT010000012">
    <property type="protein sequence ID" value="CAD6996812.1"/>
    <property type="molecule type" value="Genomic_DNA"/>
</dbReference>
<proteinExistence type="predicted"/>
<dbReference type="AlphaFoldDB" id="A0A811UC33"/>
<name>A0A811UC33_CERCA</name>
<evidence type="ECO:0000256" key="1">
    <source>
        <dbReference type="SAM" id="MobiDB-lite"/>
    </source>
</evidence>
<protein>
    <submittedName>
        <fullName evidence="2">(Mediterranean fruit fly) hypothetical protein</fullName>
    </submittedName>
</protein>
<gene>
    <name evidence="2" type="ORF">CCAP1982_LOCUS5485</name>
</gene>
<feature type="compositionally biased region" description="Low complexity" evidence="1">
    <location>
        <begin position="1"/>
        <end position="20"/>
    </location>
</feature>
<reference evidence="2" key="1">
    <citation type="submission" date="2020-11" db="EMBL/GenBank/DDBJ databases">
        <authorList>
            <person name="Whitehead M."/>
        </authorList>
    </citation>
    <scope>NUCLEOTIDE SEQUENCE</scope>
    <source>
        <strain evidence="2">EGII</strain>
    </source>
</reference>
<sequence length="204" mass="23124">GALGFSGRRGFRGPPSFGRPPFDKSLNYPPFAKRPLGPLPIDRPSLGYRHLLYRYLPAPSTDAPATAAPTVVPSSVAPSTVAPAAQSSVAPALKLHQQRLRHHLLQQVPPHQPWFRQQLLQATAFPEAPSSVLQRLLHHQPWFRQQLLQQLKLHQQLPQRLRHQMPQQLKLHQQLPQRLRHQMPQQLKLHQQLPSGSVIRCSSN</sequence>
<feature type="region of interest" description="Disordered" evidence="1">
    <location>
        <begin position="1"/>
        <end position="23"/>
    </location>
</feature>
<feature type="non-terminal residue" evidence="2">
    <location>
        <position position="204"/>
    </location>
</feature>
<comment type="caution">
    <text evidence="2">The sequence shown here is derived from an EMBL/GenBank/DDBJ whole genome shotgun (WGS) entry which is preliminary data.</text>
</comment>
<accession>A0A811UC33</accession>
<keyword evidence="3" id="KW-1185">Reference proteome</keyword>
<evidence type="ECO:0000313" key="3">
    <source>
        <dbReference type="Proteomes" id="UP000606786"/>
    </source>
</evidence>
<dbReference type="Proteomes" id="UP000606786">
    <property type="component" value="Unassembled WGS sequence"/>
</dbReference>
<organism evidence="2 3">
    <name type="scientific">Ceratitis capitata</name>
    <name type="common">Mediterranean fruit fly</name>
    <name type="synonym">Tephritis capitata</name>
    <dbReference type="NCBI Taxonomy" id="7213"/>
    <lineage>
        <taxon>Eukaryota</taxon>
        <taxon>Metazoa</taxon>
        <taxon>Ecdysozoa</taxon>
        <taxon>Arthropoda</taxon>
        <taxon>Hexapoda</taxon>
        <taxon>Insecta</taxon>
        <taxon>Pterygota</taxon>
        <taxon>Neoptera</taxon>
        <taxon>Endopterygota</taxon>
        <taxon>Diptera</taxon>
        <taxon>Brachycera</taxon>
        <taxon>Muscomorpha</taxon>
        <taxon>Tephritoidea</taxon>
        <taxon>Tephritidae</taxon>
        <taxon>Ceratitis</taxon>
        <taxon>Ceratitis</taxon>
    </lineage>
</organism>
<evidence type="ECO:0000313" key="2">
    <source>
        <dbReference type="EMBL" id="CAD6996812.1"/>
    </source>
</evidence>